<organism evidence="1 2">
    <name type="scientific">Galdieria partita</name>
    <dbReference type="NCBI Taxonomy" id="83374"/>
    <lineage>
        <taxon>Eukaryota</taxon>
        <taxon>Rhodophyta</taxon>
        <taxon>Bangiophyceae</taxon>
        <taxon>Galdieriales</taxon>
        <taxon>Galdieriaceae</taxon>
        <taxon>Galdieria</taxon>
    </lineage>
</organism>
<accession>A0A9C7PZK9</accession>
<comment type="caution">
    <text evidence="1">The sequence shown here is derived from an EMBL/GenBank/DDBJ whole genome shotgun (WGS) entry which is preliminary data.</text>
</comment>
<dbReference type="AlphaFoldDB" id="A0A9C7PZK9"/>
<protein>
    <recommendedName>
        <fullName evidence="3">MPN domain-containing protein</fullName>
    </recommendedName>
</protein>
<dbReference type="PANTHER" id="PTHR12941:SF10">
    <property type="entry name" value="ER MEMBRANE PROTEIN COMPLEX SUBUNIT 8_9 HOMOLOG"/>
    <property type="match status" value="1"/>
</dbReference>
<dbReference type="PANTHER" id="PTHR12941">
    <property type="entry name" value="ER MEMBRANE PROTEIN COMPLEX"/>
    <property type="match status" value="1"/>
</dbReference>
<evidence type="ECO:0008006" key="3">
    <source>
        <dbReference type="Google" id="ProtNLM"/>
    </source>
</evidence>
<name>A0A9C7PZK9_9RHOD</name>
<dbReference type="InterPro" id="IPR005366">
    <property type="entry name" value="EMC8/9"/>
</dbReference>
<dbReference type="OrthoDB" id="194468at2759"/>
<keyword evidence="2" id="KW-1185">Reference proteome</keyword>
<reference evidence="1" key="1">
    <citation type="journal article" date="2022" name="Proc. Natl. Acad. Sci. U.S.A.">
        <title>Life cycle and functional genomics of the unicellular red alga Galdieria for elucidating algal and plant evolution and industrial use.</title>
        <authorList>
            <person name="Hirooka S."/>
            <person name="Itabashi T."/>
            <person name="Ichinose T.M."/>
            <person name="Onuma R."/>
            <person name="Fujiwara T."/>
            <person name="Yamashita S."/>
            <person name="Jong L.W."/>
            <person name="Tomita R."/>
            <person name="Iwane A.H."/>
            <person name="Miyagishima S.Y."/>
        </authorList>
    </citation>
    <scope>NUCLEOTIDE SEQUENCE</scope>
    <source>
        <strain evidence="1">NBRC 102759</strain>
    </source>
</reference>
<proteinExistence type="predicted"/>
<dbReference type="GO" id="GO:0072546">
    <property type="term" value="C:EMC complex"/>
    <property type="evidence" value="ECO:0007669"/>
    <property type="project" value="InterPro"/>
</dbReference>
<gene>
    <name evidence="1" type="ORF">GpartN1_g5116.t1</name>
</gene>
<evidence type="ECO:0000313" key="1">
    <source>
        <dbReference type="EMBL" id="GJQ13325.1"/>
    </source>
</evidence>
<reference evidence="1" key="2">
    <citation type="submission" date="2022-01" db="EMBL/GenBank/DDBJ databases">
        <authorList>
            <person name="Hirooka S."/>
            <person name="Miyagishima S.Y."/>
        </authorList>
    </citation>
    <scope>NUCLEOTIDE SEQUENCE</scope>
    <source>
        <strain evidence="1">NBRC 102759</strain>
    </source>
</reference>
<dbReference type="Pfam" id="PF03665">
    <property type="entry name" value="UPF0172"/>
    <property type="match status" value="1"/>
</dbReference>
<dbReference type="EMBL" id="BQMJ01000042">
    <property type="protein sequence ID" value="GJQ13325.1"/>
    <property type="molecule type" value="Genomic_DNA"/>
</dbReference>
<evidence type="ECO:0000313" key="2">
    <source>
        <dbReference type="Proteomes" id="UP001061958"/>
    </source>
</evidence>
<sequence length="209" mass="24090">MSDVMVVWKDEAYIQLLMHFYKYATESVCGVFLGTTEYSESQSLCTITVYDCLPLCHISLPSNPMLQVGIQLSQIIAKEKKWVALIGCYFAGERFDASEPNQSDWLVDRVSQHCDNCKLLVISDNRKLVPDIRTSQVPLRFFQVSSGEMAKELETDKLDIIPMSLLEKTEKFLLDKEIMESFHDFDDHCMEPSFDWLNRHIKSLSLDTD</sequence>
<dbReference type="Proteomes" id="UP001061958">
    <property type="component" value="Unassembled WGS sequence"/>
</dbReference>